<evidence type="ECO:0000313" key="3">
    <source>
        <dbReference type="Proteomes" id="UP000694415"/>
    </source>
</evidence>
<dbReference type="Ensembl" id="ENSMSIT00000016986.1">
    <property type="protein sequence ID" value="ENSMSIP00000013372.1"/>
    <property type="gene ID" value="ENSMSIG00000011580.1"/>
</dbReference>
<keyword evidence="1" id="KW-0732">Signal</keyword>
<organism evidence="2 3">
    <name type="scientific">Mus spicilegus</name>
    <name type="common">Mound-building mouse</name>
    <dbReference type="NCBI Taxonomy" id="10103"/>
    <lineage>
        <taxon>Eukaryota</taxon>
        <taxon>Metazoa</taxon>
        <taxon>Chordata</taxon>
        <taxon>Craniata</taxon>
        <taxon>Vertebrata</taxon>
        <taxon>Euteleostomi</taxon>
        <taxon>Mammalia</taxon>
        <taxon>Eutheria</taxon>
        <taxon>Euarchontoglires</taxon>
        <taxon>Glires</taxon>
        <taxon>Rodentia</taxon>
        <taxon>Myomorpha</taxon>
        <taxon>Muroidea</taxon>
        <taxon>Muridae</taxon>
        <taxon>Murinae</taxon>
        <taxon>Mus</taxon>
        <taxon>Mus</taxon>
    </lineage>
</organism>
<dbReference type="Proteomes" id="UP000694415">
    <property type="component" value="Unplaced"/>
</dbReference>
<sequence>MYHITIFLLLMDHIYGEGSIRLCYLVISQPSLCLCVISVNSCSGFPPAPLTTLITTSGHP</sequence>
<keyword evidence="3" id="KW-1185">Reference proteome</keyword>
<dbReference type="AlphaFoldDB" id="A0A8C6GZF6"/>
<name>A0A8C6GZF6_MUSSI</name>
<feature type="chain" id="PRO_5034584406" evidence="1">
    <location>
        <begin position="17"/>
        <end position="60"/>
    </location>
</feature>
<accession>A0A8C6GZF6</accession>
<reference evidence="2" key="1">
    <citation type="submission" date="2025-08" db="UniProtKB">
        <authorList>
            <consortium name="Ensembl"/>
        </authorList>
    </citation>
    <scope>IDENTIFICATION</scope>
</reference>
<protein>
    <submittedName>
        <fullName evidence="2">Uncharacterized protein</fullName>
    </submittedName>
</protein>
<proteinExistence type="predicted"/>
<evidence type="ECO:0000256" key="1">
    <source>
        <dbReference type="SAM" id="SignalP"/>
    </source>
</evidence>
<evidence type="ECO:0000313" key="2">
    <source>
        <dbReference type="Ensembl" id="ENSMSIP00000013372.1"/>
    </source>
</evidence>
<reference evidence="2" key="2">
    <citation type="submission" date="2025-09" db="UniProtKB">
        <authorList>
            <consortium name="Ensembl"/>
        </authorList>
    </citation>
    <scope>IDENTIFICATION</scope>
</reference>
<feature type="signal peptide" evidence="1">
    <location>
        <begin position="1"/>
        <end position="16"/>
    </location>
</feature>